<dbReference type="RefSeq" id="XP_029758609.1">
    <property type="nucleotide sequence ID" value="XM_029910150.1"/>
</dbReference>
<evidence type="ECO:0000313" key="2">
    <source>
        <dbReference type="EMBL" id="KEQ82422.1"/>
    </source>
</evidence>
<protein>
    <submittedName>
        <fullName evidence="2">Uncharacterized protein</fullName>
    </submittedName>
</protein>
<dbReference type="AlphaFoldDB" id="A0A074XK59"/>
<keyword evidence="1" id="KW-0812">Transmembrane</keyword>
<feature type="transmembrane region" description="Helical" evidence="1">
    <location>
        <begin position="104"/>
        <end position="126"/>
    </location>
</feature>
<keyword evidence="1" id="KW-1133">Transmembrane helix</keyword>
<reference evidence="2 3" key="1">
    <citation type="journal article" date="2014" name="BMC Genomics">
        <title>Genome sequencing of four Aureobasidium pullulans varieties: biotechnological potential, stress tolerance, and description of new species.</title>
        <authorList>
            <person name="Gostin Ar C."/>
            <person name="Ohm R.A."/>
            <person name="Kogej T."/>
            <person name="Sonjak S."/>
            <person name="Turk M."/>
            <person name="Zajc J."/>
            <person name="Zalar P."/>
            <person name="Grube M."/>
            <person name="Sun H."/>
            <person name="Han J."/>
            <person name="Sharma A."/>
            <person name="Chiniquy J."/>
            <person name="Ngan C.Y."/>
            <person name="Lipzen A."/>
            <person name="Barry K."/>
            <person name="Grigoriev I.V."/>
            <person name="Gunde-Cimerman N."/>
        </authorList>
    </citation>
    <scope>NUCLEOTIDE SEQUENCE [LARGE SCALE GENOMIC DNA]</scope>
    <source>
        <strain evidence="2 3">EXF-150</strain>
    </source>
</reference>
<evidence type="ECO:0000313" key="3">
    <source>
        <dbReference type="Proteomes" id="UP000030706"/>
    </source>
</evidence>
<sequence>MNNILTSTLQTSILIATSIIAITAFLSSVYLIGIKIALPFGLLLSTKFLKIYNTQPLQEHIQHLGKILAGILLLLICFICLIYEQTSLLGGAMRPLGFWEFAGLAVKGCVEALIVLGILRMGFAVVQKLVL</sequence>
<dbReference type="EMBL" id="KL584987">
    <property type="protein sequence ID" value="KEQ82422.1"/>
    <property type="molecule type" value="Genomic_DNA"/>
</dbReference>
<keyword evidence="1" id="KW-0472">Membrane</keyword>
<organism evidence="2 3">
    <name type="scientific">Aureobasidium pullulans EXF-150</name>
    <dbReference type="NCBI Taxonomy" id="1043002"/>
    <lineage>
        <taxon>Eukaryota</taxon>
        <taxon>Fungi</taxon>
        <taxon>Dikarya</taxon>
        <taxon>Ascomycota</taxon>
        <taxon>Pezizomycotina</taxon>
        <taxon>Dothideomycetes</taxon>
        <taxon>Dothideomycetidae</taxon>
        <taxon>Dothideales</taxon>
        <taxon>Saccotheciaceae</taxon>
        <taxon>Aureobasidium</taxon>
    </lineage>
</organism>
<dbReference type="GeneID" id="40752456"/>
<proteinExistence type="predicted"/>
<feature type="transmembrane region" description="Helical" evidence="1">
    <location>
        <begin position="12"/>
        <end position="44"/>
    </location>
</feature>
<gene>
    <name evidence="2" type="ORF">M438DRAFT_51873</name>
</gene>
<feature type="transmembrane region" description="Helical" evidence="1">
    <location>
        <begin position="64"/>
        <end position="84"/>
    </location>
</feature>
<evidence type="ECO:0000256" key="1">
    <source>
        <dbReference type="SAM" id="Phobius"/>
    </source>
</evidence>
<name>A0A074XK59_AURPU</name>
<keyword evidence="3" id="KW-1185">Reference proteome</keyword>
<dbReference type="Proteomes" id="UP000030706">
    <property type="component" value="Unassembled WGS sequence"/>
</dbReference>
<accession>A0A074XK59</accession>
<dbReference type="HOGENOM" id="CLU_1777060_0_0_1"/>